<feature type="non-terminal residue" evidence="3">
    <location>
        <position position="104"/>
    </location>
</feature>
<protein>
    <submittedName>
        <fullName evidence="3">Uncharacterized protein</fullName>
    </submittedName>
</protein>
<accession>A0A061SBT5</accession>
<evidence type="ECO:0000256" key="1">
    <source>
        <dbReference type="ARBA" id="ARBA00004123"/>
    </source>
</evidence>
<reference evidence="3" key="1">
    <citation type="submission" date="2014-05" db="EMBL/GenBank/DDBJ databases">
        <title>The transcriptome of the halophilic microalga Tetraselmis sp. GSL018 isolated from the Great Salt Lake, Utah.</title>
        <authorList>
            <person name="Jinkerson R.E."/>
            <person name="D'Adamo S."/>
            <person name="Posewitz M.C."/>
        </authorList>
    </citation>
    <scope>NUCLEOTIDE SEQUENCE</scope>
    <source>
        <strain evidence="3">GSL018</strain>
    </source>
</reference>
<sequence length="104" mass="11732">MASLRQHVARLTDKRKNVSLNLRKTQQQLQDSISAVSTFEEQLGVAKEKFADVQEVKAYIADLCDCLQDKSAIIDVLEGHMAEAMEGRARAAAERRRLMWEEAA</sequence>
<gene>
    <name evidence="3" type="ORF">TSPGSL018_10797</name>
</gene>
<dbReference type="PANTHER" id="PTHR12214">
    <property type="entry name" value="GC-RICH SEQUENCE DNA-BINDING FACTOR"/>
    <property type="match status" value="1"/>
</dbReference>
<name>A0A061SBT5_9CHLO</name>
<organism evidence="3">
    <name type="scientific">Tetraselmis sp. GSL018</name>
    <dbReference type="NCBI Taxonomy" id="582737"/>
    <lineage>
        <taxon>Eukaryota</taxon>
        <taxon>Viridiplantae</taxon>
        <taxon>Chlorophyta</taxon>
        <taxon>core chlorophytes</taxon>
        <taxon>Chlorodendrophyceae</taxon>
        <taxon>Chlorodendrales</taxon>
        <taxon>Chlorodendraceae</taxon>
        <taxon>Tetraselmis</taxon>
    </lineage>
</organism>
<dbReference type="GO" id="GO:0005634">
    <property type="term" value="C:nucleus"/>
    <property type="evidence" value="ECO:0007669"/>
    <property type="project" value="UniProtKB-SubCell"/>
</dbReference>
<dbReference type="EMBL" id="GBEZ01005058">
    <property type="protein sequence ID" value="JAC80211.1"/>
    <property type="molecule type" value="Transcribed_RNA"/>
</dbReference>
<dbReference type="PANTHER" id="PTHR12214:SF0">
    <property type="entry name" value="LD29489P"/>
    <property type="match status" value="1"/>
</dbReference>
<dbReference type="GO" id="GO:0003677">
    <property type="term" value="F:DNA binding"/>
    <property type="evidence" value="ECO:0007669"/>
    <property type="project" value="InterPro"/>
</dbReference>
<dbReference type="AlphaFoldDB" id="A0A061SBT5"/>
<dbReference type="GO" id="GO:0000398">
    <property type="term" value="P:mRNA splicing, via spliceosome"/>
    <property type="evidence" value="ECO:0007669"/>
    <property type="project" value="InterPro"/>
</dbReference>
<evidence type="ECO:0000313" key="3">
    <source>
        <dbReference type="EMBL" id="JAC80211.1"/>
    </source>
</evidence>
<keyword evidence="2" id="KW-0539">Nucleus</keyword>
<dbReference type="InterPro" id="IPR012890">
    <property type="entry name" value="GCFC2-like"/>
</dbReference>
<evidence type="ECO:0000256" key="2">
    <source>
        <dbReference type="ARBA" id="ARBA00023242"/>
    </source>
</evidence>
<proteinExistence type="predicted"/>
<comment type="subcellular location">
    <subcellularLocation>
        <location evidence="1">Nucleus</location>
    </subcellularLocation>
</comment>